<accession>A0A914X3A9</accession>
<dbReference type="InterPro" id="IPR000361">
    <property type="entry name" value="ATAP_core_dom"/>
</dbReference>
<evidence type="ECO:0000256" key="9">
    <source>
        <dbReference type="ARBA" id="ARBA00093471"/>
    </source>
</evidence>
<dbReference type="GO" id="GO:0051539">
    <property type="term" value="F:4 iron, 4 sulfur cluster binding"/>
    <property type="evidence" value="ECO:0007669"/>
    <property type="project" value="TreeGrafter"/>
</dbReference>
<evidence type="ECO:0000313" key="12">
    <source>
        <dbReference type="Proteomes" id="UP000887566"/>
    </source>
</evidence>
<dbReference type="InterPro" id="IPR035903">
    <property type="entry name" value="HesB-like_dom_sf"/>
</dbReference>
<comment type="subunit">
    <text evidence="9">Heterotetramer; forms a dimer of dimers with IBA57. Interacts with [2Fe-2S]-ISCA2 forming the heterodimer [2Fe- 2S]-ISCA2-IBA57 complex; [2Fe-2S] cluster binding is absolutely required to promote the complex formation.</text>
</comment>
<dbReference type="Pfam" id="PF01521">
    <property type="entry name" value="Fe-S_biosyn"/>
    <property type="match status" value="1"/>
</dbReference>
<dbReference type="InterPro" id="IPR016092">
    <property type="entry name" value="ATAP"/>
</dbReference>
<sequence>MAGASTSQVSDLSRLKLQEKALIELLTRLNNYKHKLQLEEMRLQSILTEQRQNESSSQFVPYTSQQQGFELQPPFTDSAAMRPLVHAVMRNVQAACGGCRTRWLSTASSSGGAQPITNHLSGTPPTTTQSTITATSSDSAELTITDRCAEHLKKIVSPGECLRVSVDGGGCSGFEYKISIDSSVNNDDRVFEKNGAKVLVDELSMSFVKGATIDYVEELIRSAFRVTNNPVAEKGCSCGSSFAVRMD</sequence>
<comment type="function">
    <text evidence="6">Involved in the maturation of mitochondrial 4Fe-4S proteins functioning late in the iron-sulfur cluster assembly pathway. May be involved in the binding of an intermediate of Fe/S cluster assembly.</text>
</comment>
<keyword evidence="3" id="KW-0479">Metal-binding</keyword>
<dbReference type="GO" id="GO:0005634">
    <property type="term" value="C:nucleus"/>
    <property type="evidence" value="ECO:0007669"/>
    <property type="project" value="InterPro"/>
</dbReference>
<dbReference type="GO" id="GO:0120510">
    <property type="term" value="C:mitochondrial [4Fe-4S] assembly complex"/>
    <property type="evidence" value="ECO:0007669"/>
    <property type="project" value="UniProtKB-ARBA"/>
</dbReference>
<evidence type="ECO:0000256" key="8">
    <source>
        <dbReference type="ARBA" id="ARBA00077082"/>
    </source>
</evidence>
<dbReference type="SUPFAM" id="SSF89360">
    <property type="entry name" value="HesB-like domain"/>
    <property type="match status" value="1"/>
</dbReference>
<dbReference type="FunFam" id="2.60.300.12:FF:000006">
    <property type="entry name" value="Iron-sulfur cluster assembly 2 mitochondrial"/>
    <property type="match status" value="1"/>
</dbReference>
<protein>
    <recommendedName>
        <fullName evidence="7">Iron-sulfur cluster assembly 2 homolog, mitochondrial</fullName>
    </recommendedName>
    <alternativeName>
        <fullName evidence="8">HESB-like domain-containing protein 1</fullName>
    </alternativeName>
</protein>
<feature type="compositionally biased region" description="Polar residues" evidence="10">
    <location>
        <begin position="110"/>
        <end position="120"/>
    </location>
</feature>
<dbReference type="WBParaSite" id="PSAMB.scaffold6301size9780.g28240.t1">
    <property type="protein sequence ID" value="PSAMB.scaffold6301size9780.g28240.t1"/>
    <property type="gene ID" value="PSAMB.scaffold6301size9780.g28240"/>
</dbReference>
<evidence type="ECO:0000256" key="1">
    <source>
        <dbReference type="ARBA" id="ARBA00004173"/>
    </source>
</evidence>
<organism evidence="12 13">
    <name type="scientific">Plectus sambesii</name>
    <dbReference type="NCBI Taxonomy" id="2011161"/>
    <lineage>
        <taxon>Eukaryota</taxon>
        <taxon>Metazoa</taxon>
        <taxon>Ecdysozoa</taxon>
        <taxon>Nematoda</taxon>
        <taxon>Chromadorea</taxon>
        <taxon>Plectida</taxon>
        <taxon>Plectina</taxon>
        <taxon>Plectoidea</taxon>
        <taxon>Plectidae</taxon>
        <taxon>Plectus</taxon>
    </lineage>
</organism>
<feature type="domain" description="Core" evidence="11">
    <location>
        <begin position="141"/>
        <end position="239"/>
    </location>
</feature>
<evidence type="ECO:0000256" key="7">
    <source>
        <dbReference type="ARBA" id="ARBA00073313"/>
    </source>
</evidence>
<comment type="similarity">
    <text evidence="2">Belongs to the HesB/IscA family.</text>
</comment>
<evidence type="ECO:0000256" key="3">
    <source>
        <dbReference type="ARBA" id="ARBA00022723"/>
    </source>
</evidence>
<dbReference type="InterPro" id="IPR029138">
    <property type="entry name" value="SNAPC5"/>
</dbReference>
<dbReference type="NCBIfam" id="TIGR00049">
    <property type="entry name" value="iron-sulfur cluster assembly accessory protein"/>
    <property type="match status" value="1"/>
</dbReference>
<dbReference type="GO" id="GO:0006366">
    <property type="term" value="P:transcription by RNA polymerase II"/>
    <property type="evidence" value="ECO:0007669"/>
    <property type="project" value="InterPro"/>
</dbReference>
<evidence type="ECO:0000259" key="11">
    <source>
        <dbReference type="Pfam" id="PF01521"/>
    </source>
</evidence>
<dbReference type="GO" id="GO:0005506">
    <property type="term" value="F:iron ion binding"/>
    <property type="evidence" value="ECO:0007669"/>
    <property type="project" value="TreeGrafter"/>
</dbReference>
<dbReference type="Proteomes" id="UP000887566">
    <property type="component" value="Unplaced"/>
</dbReference>
<comment type="subcellular location">
    <subcellularLocation>
        <location evidence="1">Mitochondrion</location>
    </subcellularLocation>
</comment>
<evidence type="ECO:0000256" key="5">
    <source>
        <dbReference type="ARBA" id="ARBA00023128"/>
    </source>
</evidence>
<evidence type="ECO:0000256" key="10">
    <source>
        <dbReference type="SAM" id="MobiDB-lite"/>
    </source>
</evidence>
<dbReference type="GO" id="GO:0051537">
    <property type="term" value="F:2 iron, 2 sulfur cluster binding"/>
    <property type="evidence" value="ECO:0007669"/>
    <property type="project" value="TreeGrafter"/>
</dbReference>
<keyword evidence="5" id="KW-0496">Mitochondrion</keyword>
<dbReference type="GO" id="GO:0006384">
    <property type="term" value="P:transcription initiation at RNA polymerase III promoter"/>
    <property type="evidence" value="ECO:0007669"/>
    <property type="project" value="InterPro"/>
</dbReference>
<dbReference type="PANTHER" id="PTHR43011">
    <property type="entry name" value="IRON-SULFUR CLUSTER ASSEMBLY 2 HOMOLOG, MITOCHONDRIAL"/>
    <property type="match status" value="1"/>
</dbReference>
<dbReference type="AlphaFoldDB" id="A0A914X3A9"/>
<evidence type="ECO:0000256" key="4">
    <source>
        <dbReference type="ARBA" id="ARBA00023004"/>
    </source>
</evidence>
<evidence type="ECO:0000313" key="13">
    <source>
        <dbReference type="WBParaSite" id="PSAMB.scaffold6301size9780.g28240.t1"/>
    </source>
</evidence>
<dbReference type="Pfam" id="PF15497">
    <property type="entry name" value="SNAPC5"/>
    <property type="match status" value="1"/>
</dbReference>
<dbReference type="PANTHER" id="PTHR43011:SF1">
    <property type="entry name" value="IRON-SULFUR CLUSTER ASSEMBLY 2 HOMOLOG, MITOCHONDRIAL"/>
    <property type="match status" value="1"/>
</dbReference>
<proteinExistence type="inferred from homology"/>
<dbReference type="GO" id="GO:0016226">
    <property type="term" value="P:iron-sulfur cluster assembly"/>
    <property type="evidence" value="ECO:0007669"/>
    <property type="project" value="InterPro"/>
</dbReference>
<keyword evidence="12" id="KW-1185">Reference proteome</keyword>
<keyword evidence="4" id="KW-0408">Iron</keyword>
<dbReference type="Gene3D" id="2.60.300.12">
    <property type="entry name" value="HesB-like domain"/>
    <property type="match status" value="1"/>
</dbReference>
<feature type="compositionally biased region" description="Low complexity" evidence="10">
    <location>
        <begin position="121"/>
        <end position="132"/>
    </location>
</feature>
<evidence type="ECO:0000256" key="2">
    <source>
        <dbReference type="ARBA" id="ARBA00006718"/>
    </source>
</evidence>
<name>A0A914X3A9_9BILA</name>
<reference evidence="13" key="1">
    <citation type="submission" date="2022-11" db="UniProtKB">
        <authorList>
            <consortium name="WormBaseParasite"/>
        </authorList>
    </citation>
    <scope>IDENTIFICATION</scope>
</reference>
<evidence type="ECO:0000256" key="6">
    <source>
        <dbReference type="ARBA" id="ARBA00057540"/>
    </source>
</evidence>
<feature type="region of interest" description="Disordered" evidence="10">
    <location>
        <begin position="110"/>
        <end position="132"/>
    </location>
</feature>